<reference evidence="2" key="1">
    <citation type="submission" date="2023-02" db="EMBL/GenBank/DDBJ databases">
        <title>Genome of toxic invasive species Heracleum sosnowskyi carries increased number of genes despite the absence of recent whole-genome duplications.</title>
        <authorList>
            <person name="Schelkunov M."/>
            <person name="Shtratnikova V."/>
            <person name="Makarenko M."/>
            <person name="Klepikova A."/>
            <person name="Omelchenko D."/>
            <person name="Novikova G."/>
            <person name="Obukhova E."/>
            <person name="Bogdanov V."/>
            <person name="Penin A."/>
            <person name="Logacheva M."/>
        </authorList>
    </citation>
    <scope>NUCLEOTIDE SEQUENCE</scope>
    <source>
        <strain evidence="2">Hsosn_3</strain>
        <tissue evidence="2">Leaf</tissue>
    </source>
</reference>
<dbReference type="SMART" id="SM00256">
    <property type="entry name" value="FBOX"/>
    <property type="match status" value="1"/>
</dbReference>
<gene>
    <name evidence="2" type="ORF">POM88_047198</name>
</gene>
<dbReference type="NCBIfam" id="TIGR01640">
    <property type="entry name" value="F_box_assoc_1"/>
    <property type="match status" value="1"/>
</dbReference>
<sequence>MASTRCKNSSCFIPEELVFKILILLPGISILRCKSVCKTWLSIISNPQFIQTQLIESHKKQPSSVLRVRDESIYVDTRENSTLLCELPSFTWLILIVCSCNGLVCVGGLRGYDICLGNPMTRRFKKVPPPSEYADCENALLGFGFDDISNDYKILKISEFPEEDDDDSVICALQAEMYSVNDDSWKKIGIPETLTYFPISRSVCLNPKGSRFLYFEGKYELLSFDLHNEVFRVHSYPIPPLQLQLRKSYVMDFEGSVAMFFNESTNDGSAPSLWTLNEVLGNWSCTKEFNLDDGLNVIRAPLTIFQTEYNETLVSLKGFEQLE</sequence>
<keyword evidence="3" id="KW-1185">Reference proteome</keyword>
<dbReference type="InterPro" id="IPR001810">
    <property type="entry name" value="F-box_dom"/>
</dbReference>
<dbReference type="EMBL" id="JAUIZM010000010">
    <property type="protein sequence ID" value="KAK1362724.1"/>
    <property type="molecule type" value="Genomic_DNA"/>
</dbReference>
<comment type="caution">
    <text evidence="2">The sequence shown here is derived from an EMBL/GenBank/DDBJ whole genome shotgun (WGS) entry which is preliminary data.</text>
</comment>
<protein>
    <recommendedName>
        <fullName evidence="1">F-box domain-containing protein</fullName>
    </recommendedName>
</protein>
<dbReference type="SUPFAM" id="SSF81383">
    <property type="entry name" value="F-box domain"/>
    <property type="match status" value="1"/>
</dbReference>
<dbReference type="PANTHER" id="PTHR31672:SF13">
    <property type="entry name" value="F-BOX PROTEIN CPR30-LIKE"/>
    <property type="match status" value="1"/>
</dbReference>
<evidence type="ECO:0000259" key="1">
    <source>
        <dbReference type="SMART" id="SM00256"/>
    </source>
</evidence>
<dbReference type="Proteomes" id="UP001237642">
    <property type="component" value="Unassembled WGS sequence"/>
</dbReference>
<feature type="domain" description="F-box" evidence="1">
    <location>
        <begin position="13"/>
        <end position="53"/>
    </location>
</feature>
<dbReference type="InterPro" id="IPR050796">
    <property type="entry name" value="SCF_F-box_component"/>
</dbReference>
<dbReference type="Gene3D" id="1.20.1280.50">
    <property type="match status" value="1"/>
</dbReference>
<evidence type="ECO:0000313" key="2">
    <source>
        <dbReference type="EMBL" id="KAK1362724.1"/>
    </source>
</evidence>
<dbReference type="InterPro" id="IPR013187">
    <property type="entry name" value="F-box-assoc_dom_typ3"/>
</dbReference>
<reference evidence="2" key="2">
    <citation type="submission" date="2023-05" db="EMBL/GenBank/DDBJ databases">
        <authorList>
            <person name="Schelkunov M.I."/>
        </authorList>
    </citation>
    <scope>NUCLEOTIDE SEQUENCE</scope>
    <source>
        <strain evidence="2">Hsosn_3</strain>
        <tissue evidence="2">Leaf</tissue>
    </source>
</reference>
<evidence type="ECO:0000313" key="3">
    <source>
        <dbReference type="Proteomes" id="UP001237642"/>
    </source>
</evidence>
<organism evidence="2 3">
    <name type="scientific">Heracleum sosnowskyi</name>
    <dbReference type="NCBI Taxonomy" id="360622"/>
    <lineage>
        <taxon>Eukaryota</taxon>
        <taxon>Viridiplantae</taxon>
        <taxon>Streptophyta</taxon>
        <taxon>Embryophyta</taxon>
        <taxon>Tracheophyta</taxon>
        <taxon>Spermatophyta</taxon>
        <taxon>Magnoliopsida</taxon>
        <taxon>eudicotyledons</taxon>
        <taxon>Gunneridae</taxon>
        <taxon>Pentapetalae</taxon>
        <taxon>asterids</taxon>
        <taxon>campanulids</taxon>
        <taxon>Apiales</taxon>
        <taxon>Apiaceae</taxon>
        <taxon>Apioideae</taxon>
        <taxon>apioid superclade</taxon>
        <taxon>Tordylieae</taxon>
        <taxon>Tordyliinae</taxon>
        <taxon>Heracleum</taxon>
    </lineage>
</organism>
<dbReference type="Pfam" id="PF08268">
    <property type="entry name" value="FBA_3"/>
    <property type="match status" value="1"/>
</dbReference>
<dbReference type="InterPro" id="IPR036047">
    <property type="entry name" value="F-box-like_dom_sf"/>
</dbReference>
<dbReference type="Pfam" id="PF00646">
    <property type="entry name" value="F-box"/>
    <property type="match status" value="1"/>
</dbReference>
<dbReference type="PANTHER" id="PTHR31672">
    <property type="entry name" value="BNACNNG10540D PROTEIN"/>
    <property type="match status" value="1"/>
</dbReference>
<proteinExistence type="predicted"/>
<dbReference type="InterPro" id="IPR017451">
    <property type="entry name" value="F-box-assoc_interact_dom"/>
</dbReference>
<dbReference type="AlphaFoldDB" id="A0AAD8H8V4"/>
<accession>A0AAD8H8V4</accession>
<name>A0AAD8H8V4_9APIA</name>